<dbReference type="GeneTree" id="ENSGT01050000245296"/>
<feature type="region of interest" description="Disordered" evidence="1">
    <location>
        <begin position="158"/>
        <end position="252"/>
    </location>
</feature>
<accession>A0A8C5C116</accession>
<dbReference type="InterPro" id="IPR032764">
    <property type="entry name" value="Tankyrase-bd_C"/>
</dbReference>
<evidence type="ECO:0000313" key="4">
    <source>
        <dbReference type="Proteomes" id="UP000694546"/>
    </source>
</evidence>
<proteinExistence type="predicted"/>
<name>A0A8C5C116_GADMO</name>
<feature type="compositionally biased region" description="Polar residues" evidence="1">
    <location>
        <begin position="215"/>
        <end position="224"/>
    </location>
</feature>
<evidence type="ECO:0000259" key="2">
    <source>
        <dbReference type="SMART" id="SM01319"/>
    </source>
</evidence>
<dbReference type="InterPro" id="IPR040006">
    <property type="entry name" value="TNKS1BP1-like"/>
</dbReference>
<gene>
    <name evidence="3" type="primary">si:ch73-138n13.1</name>
</gene>
<feature type="compositionally biased region" description="Basic and acidic residues" evidence="1">
    <location>
        <begin position="158"/>
        <end position="172"/>
    </location>
</feature>
<dbReference type="Pfam" id="PF15327">
    <property type="entry name" value="Tankyrase_bdg_C"/>
    <property type="match status" value="1"/>
</dbReference>
<reference evidence="3" key="1">
    <citation type="submission" date="2025-08" db="UniProtKB">
        <authorList>
            <consortium name="Ensembl"/>
        </authorList>
    </citation>
    <scope>IDENTIFICATION</scope>
</reference>
<sequence length="271" mass="30316">MDYLGDKLTVAHSHLTGWVGNVRRSLQGALSAVGGPRGDDGGGFKRTNSLRSLASRSRESFRRFSLRSQQRLSLRRRTTAPNTPTAVKLQHQGSGEEELKDPDTLVQESDSQYGTWETGLHTDDRYTHGFLGQKVCEYINVFPLECDASILMTDEKPEFKEDPEEQTREVEPRSTTNAVSQPQRIPLFPGMDPSALKSQLKKRADSDNLVDVGTPSPSQLSRSPKSPFLPRATRVLPPSGGRENGLEDSPQWLKELKSKKRLSQYDYDDSK</sequence>
<keyword evidence="4" id="KW-1185">Reference proteome</keyword>
<dbReference type="AlphaFoldDB" id="A0A8C5C116"/>
<dbReference type="SMART" id="SM01319">
    <property type="entry name" value="Tankyrase_bdg_C"/>
    <property type="match status" value="1"/>
</dbReference>
<dbReference type="Proteomes" id="UP000694546">
    <property type="component" value="Chromosome 6"/>
</dbReference>
<dbReference type="PANTHER" id="PTHR22042:SF3">
    <property type="entry name" value="RIKEN CDNA 2900026A02 GENE"/>
    <property type="match status" value="1"/>
</dbReference>
<feature type="region of interest" description="Disordered" evidence="1">
    <location>
        <begin position="75"/>
        <end position="109"/>
    </location>
</feature>
<reference evidence="3" key="2">
    <citation type="submission" date="2025-09" db="UniProtKB">
        <authorList>
            <consortium name="Ensembl"/>
        </authorList>
    </citation>
    <scope>IDENTIFICATION</scope>
</reference>
<dbReference type="Ensembl" id="ENSGMOT00000040057.1">
    <property type="protein sequence ID" value="ENSGMOP00000054268.1"/>
    <property type="gene ID" value="ENSGMOG00000033218.1"/>
</dbReference>
<feature type="domain" description="Tankyrase 1-binding protein C-terminal" evidence="2">
    <location>
        <begin position="94"/>
        <end position="260"/>
    </location>
</feature>
<evidence type="ECO:0000313" key="3">
    <source>
        <dbReference type="Ensembl" id="ENSGMOP00000054268.1"/>
    </source>
</evidence>
<protein>
    <recommendedName>
        <fullName evidence="2">Tankyrase 1-binding protein C-terminal domain-containing protein</fullName>
    </recommendedName>
</protein>
<dbReference type="PANTHER" id="PTHR22042">
    <property type="entry name" value="TANKYRASE 1 BINDING PROTEIN"/>
    <property type="match status" value="1"/>
</dbReference>
<organism evidence="3 4">
    <name type="scientific">Gadus morhua</name>
    <name type="common">Atlantic cod</name>
    <dbReference type="NCBI Taxonomy" id="8049"/>
    <lineage>
        <taxon>Eukaryota</taxon>
        <taxon>Metazoa</taxon>
        <taxon>Chordata</taxon>
        <taxon>Craniata</taxon>
        <taxon>Vertebrata</taxon>
        <taxon>Euteleostomi</taxon>
        <taxon>Actinopterygii</taxon>
        <taxon>Neopterygii</taxon>
        <taxon>Teleostei</taxon>
        <taxon>Neoteleostei</taxon>
        <taxon>Acanthomorphata</taxon>
        <taxon>Zeiogadaria</taxon>
        <taxon>Gadariae</taxon>
        <taxon>Gadiformes</taxon>
        <taxon>Gadoidei</taxon>
        <taxon>Gadidae</taxon>
        <taxon>Gadus</taxon>
    </lineage>
</organism>
<evidence type="ECO:0000256" key="1">
    <source>
        <dbReference type="SAM" id="MobiDB-lite"/>
    </source>
</evidence>
<feature type="compositionally biased region" description="Polar residues" evidence="1">
    <location>
        <begin position="173"/>
        <end position="183"/>
    </location>
</feature>